<dbReference type="OrthoDB" id="9790012at2"/>
<dbReference type="PANTHER" id="PTHR39328">
    <property type="entry name" value="BLL2871 PROTEIN"/>
    <property type="match status" value="1"/>
</dbReference>
<sequence>MRKISTFSIVARDAQTGELGIGVQSKFLAVGSAVPWAKAGVGAIATQALANLDYGEIGLKLLEKGYSAQKTLDALLSLDDNREDRQIGIVDSNGNSAAFTGRNCFNWAGHITGPNFSCQGNILVSEETIKALADTFNNTQGSLARRIVTALDAAQNAGGDRRGRQSAALLVVKEKGSYGGYNDRYIDLRVDDDPYPIKKLIHLLDLQELYFNKTKPEEMIKVNKDVARQIQEDLKKLGFYEGDMNGIYDEETKNAYRDFCGVENFEERICEGDVVDCNVLKFLNKKAYNS</sequence>
<dbReference type="InterPro" id="IPR010430">
    <property type="entry name" value="DUF1028"/>
</dbReference>
<dbReference type="STRING" id="1147123.SAMN05443428_13716"/>
<evidence type="ECO:0000259" key="1">
    <source>
        <dbReference type="Pfam" id="PF08823"/>
    </source>
</evidence>
<dbReference type="Gene3D" id="3.60.20.10">
    <property type="entry name" value="Glutamine Phosphoribosylpyrophosphate, subunit 1, domain 1"/>
    <property type="match status" value="1"/>
</dbReference>
<dbReference type="InterPro" id="IPR014927">
    <property type="entry name" value="PG-bd_2"/>
</dbReference>
<dbReference type="InterPro" id="IPR036365">
    <property type="entry name" value="PGBD-like_sf"/>
</dbReference>
<gene>
    <name evidence="2" type="ORF">SAMN05443428_13716</name>
</gene>
<feature type="domain" description="Putative peptidoglycan binding" evidence="1">
    <location>
        <begin position="210"/>
        <end position="283"/>
    </location>
</feature>
<evidence type="ECO:0000313" key="3">
    <source>
        <dbReference type="Proteomes" id="UP000190105"/>
    </source>
</evidence>
<dbReference type="PANTHER" id="PTHR39328:SF1">
    <property type="entry name" value="BLL2871 PROTEIN"/>
    <property type="match status" value="1"/>
</dbReference>
<dbReference type="InterPro" id="IPR029055">
    <property type="entry name" value="Ntn_hydrolases_N"/>
</dbReference>
<protein>
    <submittedName>
        <fullName evidence="2">Uncharacterized conserved protein, Ntn-hydrolase superfamily</fullName>
    </submittedName>
</protein>
<dbReference type="RefSeq" id="WP_078697747.1">
    <property type="nucleotide sequence ID" value="NZ_FUYH01000037.1"/>
</dbReference>
<dbReference type="Pfam" id="PF08823">
    <property type="entry name" value="PG_binding_2"/>
    <property type="match status" value="1"/>
</dbReference>
<dbReference type="GO" id="GO:0016787">
    <property type="term" value="F:hydrolase activity"/>
    <property type="evidence" value="ECO:0007669"/>
    <property type="project" value="UniProtKB-KW"/>
</dbReference>
<dbReference type="InterPro" id="IPR036366">
    <property type="entry name" value="PGBDSf"/>
</dbReference>
<dbReference type="SUPFAM" id="SSF47090">
    <property type="entry name" value="PGBD-like"/>
    <property type="match status" value="1"/>
</dbReference>
<proteinExistence type="predicted"/>
<dbReference type="SUPFAM" id="SSF56235">
    <property type="entry name" value="N-terminal nucleophile aminohydrolases (Ntn hydrolases)"/>
    <property type="match status" value="1"/>
</dbReference>
<keyword evidence="3" id="KW-1185">Reference proteome</keyword>
<evidence type="ECO:0000313" key="2">
    <source>
        <dbReference type="EMBL" id="SKA99661.1"/>
    </source>
</evidence>
<keyword evidence="2" id="KW-0378">Hydrolase</keyword>
<organism evidence="2 3">
    <name type="scientific">Caloramator quimbayensis</name>
    <dbReference type="NCBI Taxonomy" id="1147123"/>
    <lineage>
        <taxon>Bacteria</taxon>
        <taxon>Bacillati</taxon>
        <taxon>Bacillota</taxon>
        <taxon>Clostridia</taxon>
        <taxon>Eubacteriales</taxon>
        <taxon>Clostridiaceae</taxon>
        <taxon>Caloramator</taxon>
    </lineage>
</organism>
<reference evidence="3" key="1">
    <citation type="submission" date="2017-02" db="EMBL/GenBank/DDBJ databases">
        <authorList>
            <person name="Varghese N."/>
            <person name="Submissions S."/>
        </authorList>
    </citation>
    <scope>NUCLEOTIDE SEQUENCE [LARGE SCALE GENOMIC DNA]</scope>
    <source>
        <strain evidence="3">USBA 833</strain>
    </source>
</reference>
<accession>A0A1T4YEC2</accession>
<dbReference type="AlphaFoldDB" id="A0A1T4YEC2"/>
<dbReference type="EMBL" id="FUYH01000037">
    <property type="protein sequence ID" value="SKA99661.1"/>
    <property type="molecule type" value="Genomic_DNA"/>
</dbReference>
<dbReference type="Gene3D" id="1.10.101.10">
    <property type="entry name" value="PGBD-like superfamily/PGBD"/>
    <property type="match status" value="1"/>
</dbReference>
<dbReference type="Proteomes" id="UP000190105">
    <property type="component" value="Unassembled WGS sequence"/>
</dbReference>
<dbReference type="Pfam" id="PF06267">
    <property type="entry name" value="DUF1028"/>
    <property type="match status" value="1"/>
</dbReference>
<name>A0A1T4YEC2_9CLOT</name>